<feature type="compositionally biased region" description="Basic and acidic residues" evidence="1">
    <location>
        <begin position="215"/>
        <end position="226"/>
    </location>
</feature>
<dbReference type="EnsemblProtists" id="EKX51482">
    <property type="protein sequence ID" value="EKX51482"/>
    <property type="gene ID" value="GUITHDRAFT_134407"/>
</dbReference>
<accession>L1JSR2</accession>
<feature type="region of interest" description="Disordered" evidence="1">
    <location>
        <begin position="214"/>
        <end position="243"/>
    </location>
</feature>
<dbReference type="Proteomes" id="UP000011087">
    <property type="component" value="Unassembled WGS sequence"/>
</dbReference>
<protein>
    <submittedName>
        <fullName evidence="2 3">Uncharacterized protein</fullName>
    </submittedName>
</protein>
<dbReference type="KEGG" id="gtt:GUITHDRAFT_134407"/>
<gene>
    <name evidence="2" type="ORF">GUITHDRAFT_134407</name>
</gene>
<evidence type="ECO:0000313" key="4">
    <source>
        <dbReference type="Proteomes" id="UP000011087"/>
    </source>
</evidence>
<evidence type="ECO:0000313" key="3">
    <source>
        <dbReference type="EnsemblProtists" id="EKX51482"/>
    </source>
</evidence>
<proteinExistence type="predicted"/>
<sequence length="413" mass="46371">MKIQDSQSAMLGGQHRQQDEFKHLTSGPELDLSPGAYYKARESAYEYLKEDLTQIEDFSHEMMEHLKLGMGTFNPNAAHQTSGYLSWQHGPRVMGCVDRKRRFSWSGAAANRDSQQKDNAIQTLLEDMQREEVKTAAMRDQCHSAVVSAYSKEEAYQKQIADLKRQNTILFNLSRRYESITKEIKESLSLACRDDRKSLAAKVTQLDSRLSALTHGEEDKSDETFHRQNVPRQPAKYGDHETPGYHLRAPEIHRGARAAAYQHSRRAKVLLLLFPLKLTFTTSPELARLRPPSLPSQVPGSICGCPAVLLYVVGLVESTEGTGLLRLSLSPIRRQRMRSTDVRTGGLKTSFLSPQNEVEALLYDRSKRGGEGGLRTWRGLTAGAAGRFDEGLKMIEKAKVVPWQFSSPSSQPP</sequence>
<dbReference type="AlphaFoldDB" id="L1JSR2"/>
<reference evidence="3" key="3">
    <citation type="submission" date="2016-03" db="UniProtKB">
        <authorList>
            <consortium name="EnsemblProtists"/>
        </authorList>
    </citation>
    <scope>IDENTIFICATION</scope>
</reference>
<name>L1JSR2_GUITC</name>
<feature type="region of interest" description="Disordered" evidence="1">
    <location>
        <begin position="1"/>
        <end position="27"/>
    </location>
</feature>
<reference evidence="4" key="2">
    <citation type="submission" date="2012-11" db="EMBL/GenBank/DDBJ databases">
        <authorList>
            <person name="Kuo A."/>
            <person name="Curtis B.A."/>
            <person name="Tanifuji G."/>
            <person name="Burki F."/>
            <person name="Gruber A."/>
            <person name="Irimia M."/>
            <person name="Maruyama S."/>
            <person name="Arias M.C."/>
            <person name="Ball S.G."/>
            <person name="Gile G.H."/>
            <person name="Hirakawa Y."/>
            <person name="Hopkins J.F."/>
            <person name="Rensing S.A."/>
            <person name="Schmutz J."/>
            <person name="Symeonidi A."/>
            <person name="Elias M."/>
            <person name="Eveleigh R.J."/>
            <person name="Herman E.K."/>
            <person name="Klute M.J."/>
            <person name="Nakayama T."/>
            <person name="Obornik M."/>
            <person name="Reyes-Prieto A."/>
            <person name="Armbrust E.V."/>
            <person name="Aves S.J."/>
            <person name="Beiko R.G."/>
            <person name="Coutinho P."/>
            <person name="Dacks J.B."/>
            <person name="Durnford D.G."/>
            <person name="Fast N.M."/>
            <person name="Green B.R."/>
            <person name="Grisdale C."/>
            <person name="Hempe F."/>
            <person name="Henrissat B."/>
            <person name="Hoppner M.P."/>
            <person name="Ishida K.-I."/>
            <person name="Kim E."/>
            <person name="Koreny L."/>
            <person name="Kroth P.G."/>
            <person name="Liu Y."/>
            <person name="Malik S.-B."/>
            <person name="Maier U.G."/>
            <person name="McRose D."/>
            <person name="Mock T."/>
            <person name="Neilson J.A."/>
            <person name="Onodera N.T."/>
            <person name="Poole A.M."/>
            <person name="Pritham E.J."/>
            <person name="Richards T.A."/>
            <person name="Rocap G."/>
            <person name="Roy S.W."/>
            <person name="Sarai C."/>
            <person name="Schaack S."/>
            <person name="Shirato S."/>
            <person name="Slamovits C.H."/>
            <person name="Spencer D.F."/>
            <person name="Suzuki S."/>
            <person name="Worden A.Z."/>
            <person name="Zauner S."/>
            <person name="Barry K."/>
            <person name="Bell C."/>
            <person name="Bharti A.K."/>
            <person name="Crow J.A."/>
            <person name="Grimwood J."/>
            <person name="Kramer R."/>
            <person name="Lindquist E."/>
            <person name="Lucas S."/>
            <person name="Salamov A."/>
            <person name="McFadden G.I."/>
            <person name="Lane C.E."/>
            <person name="Keeling P.J."/>
            <person name="Gray M.W."/>
            <person name="Grigoriev I.V."/>
            <person name="Archibald J.M."/>
        </authorList>
    </citation>
    <scope>NUCLEOTIDE SEQUENCE</scope>
    <source>
        <strain evidence="4">CCMP2712</strain>
    </source>
</reference>
<organism evidence="2">
    <name type="scientific">Guillardia theta (strain CCMP2712)</name>
    <name type="common">Cryptophyte</name>
    <dbReference type="NCBI Taxonomy" id="905079"/>
    <lineage>
        <taxon>Eukaryota</taxon>
        <taxon>Cryptophyceae</taxon>
        <taxon>Pyrenomonadales</taxon>
        <taxon>Geminigeraceae</taxon>
        <taxon>Guillardia</taxon>
    </lineage>
</organism>
<dbReference type="EMBL" id="JH992975">
    <property type="protein sequence ID" value="EKX51482.1"/>
    <property type="molecule type" value="Genomic_DNA"/>
</dbReference>
<dbReference type="HOGENOM" id="CLU_666381_0_0_1"/>
<dbReference type="RefSeq" id="XP_005838462.1">
    <property type="nucleotide sequence ID" value="XM_005838405.1"/>
</dbReference>
<reference evidence="2 4" key="1">
    <citation type="journal article" date="2012" name="Nature">
        <title>Algal genomes reveal evolutionary mosaicism and the fate of nucleomorphs.</title>
        <authorList>
            <consortium name="DOE Joint Genome Institute"/>
            <person name="Curtis B.A."/>
            <person name="Tanifuji G."/>
            <person name="Burki F."/>
            <person name="Gruber A."/>
            <person name="Irimia M."/>
            <person name="Maruyama S."/>
            <person name="Arias M.C."/>
            <person name="Ball S.G."/>
            <person name="Gile G.H."/>
            <person name="Hirakawa Y."/>
            <person name="Hopkins J.F."/>
            <person name="Kuo A."/>
            <person name="Rensing S.A."/>
            <person name="Schmutz J."/>
            <person name="Symeonidi A."/>
            <person name="Elias M."/>
            <person name="Eveleigh R.J."/>
            <person name="Herman E.K."/>
            <person name="Klute M.J."/>
            <person name="Nakayama T."/>
            <person name="Obornik M."/>
            <person name="Reyes-Prieto A."/>
            <person name="Armbrust E.V."/>
            <person name="Aves S.J."/>
            <person name="Beiko R.G."/>
            <person name="Coutinho P."/>
            <person name="Dacks J.B."/>
            <person name="Durnford D.G."/>
            <person name="Fast N.M."/>
            <person name="Green B.R."/>
            <person name="Grisdale C.J."/>
            <person name="Hempel F."/>
            <person name="Henrissat B."/>
            <person name="Hoppner M.P."/>
            <person name="Ishida K."/>
            <person name="Kim E."/>
            <person name="Koreny L."/>
            <person name="Kroth P.G."/>
            <person name="Liu Y."/>
            <person name="Malik S.B."/>
            <person name="Maier U.G."/>
            <person name="McRose D."/>
            <person name="Mock T."/>
            <person name="Neilson J.A."/>
            <person name="Onodera N.T."/>
            <person name="Poole A.M."/>
            <person name="Pritham E.J."/>
            <person name="Richards T.A."/>
            <person name="Rocap G."/>
            <person name="Roy S.W."/>
            <person name="Sarai C."/>
            <person name="Schaack S."/>
            <person name="Shirato S."/>
            <person name="Slamovits C.H."/>
            <person name="Spencer D.F."/>
            <person name="Suzuki S."/>
            <person name="Worden A.Z."/>
            <person name="Zauner S."/>
            <person name="Barry K."/>
            <person name="Bell C."/>
            <person name="Bharti A.K."/>
            <person name="Crow J.A."/>
            <person name="Grimwood J."/>
            <person name="Kramer R."/>
            <person name="Lindquist E."/>
            <person name="Lucas S."/>
            <person name="Salamov A."/>
            <person name="McFadden G.I."/>
            <person name="Lane C.E."/>
            <person name="Keeling P.J."/>
            <person name="Gray M.W."/>
            <person name="Grigoriev I.V."/>
            <person name="Archibald J.M."/>
        </authorList>
    </citation>
    <scope>NUCLEOTIDE SEQUENCE</scope>
    <source>
        <strain evidence="2 4">CCMP2712</strain>
    </source>
</reference>
<evidence type="ECO:0000313" key="2">
    <source>
        <dbReference type="EMBL" id="EKX51482.1"/>
    </source>
</evidence>
<dbReference type="GeneID" id="17308197"/>
<dbReference type="PaxDb" id="55529-EKX51482"/>
<keyword evidence="4" id="KW-1185">Reference proteome</keyword>
<evidence type="ECO:0000256" key="1">
    <source>
        <dbReference type="SAM" id="MobiDB-lite"/>
    </source>
</evidence>